<evidence type="ECO:0000313" key="3">
    <source>
        <dbReference type="RefSeq" id="XP_070852434.1"/>
    </source>
</evidence>
<keyword evidence="2" id="KW-1185">Reference proteome</keyword>
<gene>
    <name evidence="3" type="primary">LOC108010793</name>
</gene>
<evidence type="ECO:0000313" key="2">
    <source>
        <dbReference type="Proteomes" id="UP001652628"/>
    </source>
</evidence>
<sequence length="111" mass="11783">MELNGGCVVLSCLLIVLGVVVAQAIPLPAQYQISLDAQSDLMVNRYGESGEQLRFDDNITAGAVLEGFDEGSGEDCDELPYGPTTPGGQDQLTTSLVSFVPMCLFIIQILS</sequence>
<dbReference type="RefSeq" id="XP_070852434.1">
    <property type="nucleotide sequence ID" value="XM_070996333.1"/>
</dbReference>
<name>A0ABM4TR38_DROSZ</name>
<feature type="chain" id="PRO_5045591062" evidence="1">
    <location>
        <begin position="23"/>
        <end position="111"/>
    </location>
</feature>
<dbReference type="GeneID" id="108010793"/>
<dbReference type="Proteomes" id="UP001652628">
    <property type="component" value="Chromosome 3"/>
</dbReference>
<protein>
    <submittedName>
        <fullName evidence="3">Uncharacterized protein</fullName>
    </submittedName>
</protein>
<accession>A0ABM4TR38</accession>
<evidence type="ECO:0000256" key="1">
    <source>
        <dbReference type="SAM" id="SignalP"/>
    </source>
</evidence>
<organism evidence="2 3">
    <name type="scientific">Drosophila suzukii</name>
    <name type="common">Spotted-wing drosophila fruit fly</name>
    <dbReference type="NCBI Taxonomy" id="28584"/>
    <lineage>
        <taxon>Eukaryota</taxon>
        <taxon>Metazoa</taxon>
        <taxon>Ecdysozoa</taxon>
        <taxon>Arthropoda</taxon>
        <taxon>Hexapoda</taxon>
        <taxon>Insecta</taxon>
        <taxon>Pterygota</taxon>
        <taxon>Neoptera</taxon>
        <taxon>Endopterygota</taxon>
        <taxon>Diptera</taxon>
        <taxon>Brachycera</taxon>
        <taxon>Muscomorpha</taxon>
        <taxon>Ephydroidea</taxon>
        <taxon>Drosophilidae</taxon>
        <taxon>Drosophila</taxon>
        <taxon>Sophophora</taxon>
    </lineage>
</organism>
<proteinExistence type="predicted"/>
<feature type="signal peptide" evidence="1">
    <location>
        <begin position="1"/>
        <end position="22"/>
    </location>
</feature>
<reference evidence="3" key="1">
    <citation type="submission" date="2025-08" db="UniProtKB">
        <authorList>
            <consortium name="RefSeq"/>
        </authorList>
    </citation>
    <scope>IDENTIFICATION</scope>
</reference>
<keyword evidence="1" id="KW-0732">Signal</keyword>